<proteinExistence type="predicted"/>
<evidence type="ECO:0008006" key="4">
    <source>
        <dbReference type="Google" id="ProtNLM"/>
    </source>
</evidence>
<gene>
    <name evidence="2" type="ORF">HMPREF9498_02414</name>
</gene>
<dbReference type="InterPro" id="IPR036388">
    <property type="entry name" value="WH-like_DNA-bd_sf"/>
</dbReference>
<sequence length="286" mass="34444">MNEHRGYYAIIPAIVRYDNHLNGNAKLLYGELTALANEKGYCWATNQYFANLYNVSKRTIISWLKQLEERNYIKIQIFYKPNSKMVDRRHIYILPYPTDTEFYTPSEENFITYGKNHQEGNEENFTTPSEENFTENNTLNNNTKNNTKNIYSVEQSSTMSELFEKVWKTYPKKTNKKKAKEQFLKKIKSDEDFERFKTGYKAYLKYIKLNDWYHPQELFRWIRDERFNDEYDLSETTTQARYTNPPVRQEQLPDWVNEPKQEEEKLSPEKQAELDRQIKEFLEGKS</sequence>
<evidence type="ECO:0000256" key="1">
    <source>
        <dbReference type="SAM" id="MobiDB-lite"/>
    </source>
</evidence>
<reference evidence="2 3" key="1">
    <citation type="submission" date="2010-07" db="EMBL/GenBank/DDBJ databases">
        <authorList>
            <person name="Sid Ahmed O."/>
        </authorList>
    </citation>
    <scope>NUCLEOTIDE SEQUENCE [LARGE SCALE GENOMIC DNA]</scope>
    <source>
        <strain evidence="2 3">TX4248</strain>
    </source>
</reference>
<dbReference type="Gene3D" id="1.10.10.10">
    <property type="entry name" value="Winged helix-like DNA-binding domain superfamily/Winged helix DNA-binding domain"/>
    <property type="match status" value="1"/>
</dbReference>
<dbReference type="AlphaFoldDB" id="A0A125W3Z4"/>
<dbReference type="Proteomes" id="UP000004846">
    <property type="component" value="Unassembled WGS sequence"/>
</dbReference>
<comment type="caution">
    <text evidence="2">The sequence shown here is derived from an EMBL/GenBank/DDBJ whole genome shotgun (WGS) entry which is preliminary data.</text>
</comment>
<dbReference type="HOGENOM" id="CLU_072522_2_0_9"/>
<accession>A0A125W3Z4</accession>
<dbReference type="RefSeq" id="WP_002402489.1">
    <property type="nucleotide sequence ID" value="NZ_GL454475.1"/>
</dbReference>
<feature type="compositionally biased region" description="Basic and acidic residues" evidence="1">
    <location>
        <begin position="257"/>
        <end position="271"/>
    </location>
</feature>
<name>A0A125W3Z4_ENTFL</name>
<evidence type="ECO:0000313" key="2">
    <source>
        <dbReference type="EMBL" id="EFM81983.1"/>
    </source>
</evidence>
<evidence type="ECO:0000313" key="3">
    <source>
        <dbReference type="Proteomes" id="UP000004846"/>
    </source>
</evidence>
<dbReference type="Pfam" id="PF13730">
    <property type="entry name" value="HTH_36"/>
    <property type="match status" value="1"/>
</dbReference>
<feature type="region of interest" description="Disordered" evidence="1">
    <location>
        <begin position="237"/>
        <end position="271"/>
    </location>
</feature>
<dbReference type="EMBL" id="AEBR01000085">
    <property type="protein sequence ID" value="EFM81983.1"/>
    <property type="molecule type" value="Genomic_DNA"/>
</dbReference>
<protein>
    <recommendedName>
        <fullName evidence="4">Helix-turn-helix domain-containing protein</fullName>
    </recommendedName>
</protein>
<organism evidence="2 3">
    <name type="scientific">Enterococcus faecalis TX4248</name>
    <dbReference type="NCBI Taxonomy" id="749495"/>
    <lineage>
        <taxon>Bacteria</taxon>
        <taxon>Bacillati</taxon>
        <taxon>Bacillota</taxon>
        <taxon>Bacilli</taxon>
        <taxon>Lactobacillales</taxon>
        <taxon>Enterococcaceae</taxon>
        <taxon>Enterococcus</taxon>
    </lineage>
</organism>